<protein>
    <submittedName>
        <fullName evidence="1">Uncharacterized protein</fullName>
    </submittedName>
</protein>
<reference evidence="1" key="1">
    <citation type="submission" date="2013-07" db="EMBL/GenBank/DDBJ databases">
        <title>The genome of an arbuscular mycorrhizal fungus provides insights into the evolution of the oldest plant symbiosis.</title>
        <authorList>
            <consortium name="DOE Joint Genome Institute"/>
            <person name="Tisserant E."/>
            <person name="Malbreil M."/>
            <person name="Kuo A."/>
            <person name="Kohler A."/>
            <person name="Symeonidi A."/>
            <person name="Balestrini R."/>
            <person name="Charron P."/>
            <person name="Duensing N."/>
            <person name="Frei-dit-Frey N."/>
            <person name="Gianinazzi-Pearson V."/>
            <person name="Gilbert B."/>
            <person name="Handa Y."/>
            <person name="Hijri M."/>
            <person name="Kaul R."/>
            <person name="Kawaguchi M."/>
            <person name="Krajinski F."/>
            <person name="Lammers P."/>
            <person name="Lapierre D."/>
            <person name="Masclaux F.G."/>
            <person name="Murat C."/>
            <person name="Morin E."/>
            <person name="Ndikumana S."/>
            <person name="Pagni M."/>
            <person name="Petitpierre D."/>
            <person name="Requena N."/>
            <person name="Rosikiewicz P."/>
            <person name="Riley R."/>
            <person name="Saito K."/>
            <person name="San Clemente H."/>
            <person name="Shapiro H."/>
            <person name="van Tuinen D."/>
            <person name="Becard G."/>
            <person name="Bonfante P."/>
            <person name="Paszkowski U."/>
            <person name="Shachar-Hill Y."/>
            <person name="Young J.P."/>
            <person name="Sanders I.R."/>
            <person name="Henrissat B."/>
            <person name="Rensing S.A."/>
            <person name="Grigoriev I.V."/>
            <person name="Corradi N."/>
            <person name="Roux C."/>
            <person name="Martin F."/>
        </authorList>
    </citation>
    <scope>NUCLEOTIDE SEQUENCE</scope>
    <source>
        <strain evidence="1">DAOM 197198</strain>
    </source>
</reference>
<name>U9TVK7_RHIID</name>
<dbReference type="EMBL" id="KI285980">
    <property type="protein sequence ID" value="ESA11452.1"/>
    <property type="molecule type" value="Genomic_DNA"/>
</dbReference>
<dbReference type="AlphaFoldDB" id="U9TVK7"/>
<dbReference type="HOGENOM" id="CLU_2224590_0_0_1"/>
<evidence type="ECO:0000313" key="1">
    <source>
        <dbReference type="EMBL" id="ESA11452.1"/>
    </source>
</evidence>
<organism evidence="1">
    <name type="scientific">Rhizophagus irregularis (strain DAOM 181602 / DAOM 197198 / MUCL 43194)</name>
    <name type="common">Arbuscular mycorrhizal fungus</name>
    <name type="synonym">Glomus intraradices</name>
    <dbReference type="NCBI Taxonomy" id="747089"/>
    <lineage>
        <taxon>Eukaryota</taxon>
        <taxon>Fungi</taxon>
        <taxon>Fungi incertae sedis</taxon>
        <taxon>Mucoromycota</taxon>
        <taxon>Glomeromycotina</taxon>
        <taxon>Glomeromycetes</taxon>
        <taxon>Glomerales</taxon>
        <taxon>Glomeraceae</taxon>
        <taxon>Rhizophagus</taxon>
    </lineage>
</organism>
<gene>
    <name evidence="1" type="ORF">GLOINDRAFT_96807</name>
</gene>
<sequence>MKTSNNETQYLIGTCFGCKKCLYCGICEIEFSMRKKHVLVTKISKPNKKNQMTKKNFSNRIDSSKDDWKNSNVDVFDKTNNKEQIISFNLVIKPATVQHYNLNGLK</sequence>
<proteinExistence type="predicted"/>
<accession>U9TVK7</accession>